<dbReference type="KEGG" id="achi:CDG60_04770"/>
<evidence type="ECO:0000313" key="2">
    <source>
        <dbReference type="Proteomes" id="UP000263753"/>
    </source>
</evidence>
<proteinExistence type="predicted"/>
<gene>
    <name evidence="1" type="ORF">CDG60_04770</name>
</gene>
<dbReference type="PANTHER" id="PTHR36849:SF1">
    <property type="entry name" value="CYTOPLASMIC PROTEIN"/>
    <property type="match status" value="1"/>
</dbReference>
<dbReference type="RefSeq" id="WP_087513446.1">
    <property type="nucleotide sequence ID" value="NZ_CP032134.1"/>
</dbReference>
<evidence type="ECO:0000313" key="1">
    <source>
        <dbReference type="EMBL" id="AXY58360.1"/>
    </source>
</evidence>
<sequence length="119" mass="13984">MNIQQKRIYDAPSETDGLRILADRLWPRGIKKENAKIDLWSKEITPSSELRKWYHEDMENRWEEFRQRYTAELKQQTEALNELRQLASKQTLTLLTSAKNEGLNHLTVLKQVLESGGSE</sequence>
<accession>A0A3B7LZJ6</accession>
<name>A0A3B7LZJ6_9GAMM</name>
<organism evidence="1 2">
    <name type="scientific">Acinetobacter chinensis</name>
    <dbReference type="NCBI Taxonomy" id="2004650"/>
    <lineage>
        <taxon>Bacteria</taxon>
        <taxon>Pseudomonadati</taxon>
        <taxon>Pseudomonadota</taxon>
        <taxon>Gammaproteobacteria</taxon>
        <taxon>Moraxellales</taxon>
        <taxon>Moraxellaceae</taxon>
        <taxon>Acinetobacter</taxon>
    </lineage>
</organism>
<reference evidence="2" key="1">
    <citation type="submission" date="2018-09" db="EMBL/GenBank/DDBJ databases">
        <title>The complete genome of Acinetobacter sp. strain WCHAc010005.</title>
        <authorList>
            <person name="Hu Y."/>
            <person name="Long H."/>
            <person name="Feng Y."/>
            <person name="Zong Z."/>
        </authorList>
    </citation>
    <scope>NUCLEOTIDE SEQUENCE [LARGE SCALE GENOMIC DNA]</scope>
    <source>
        <strain evidence="2">WCHAc010005</strain>
    </source>
</reference>
<protein>
    <submittedName>
        <fullName evidence="1">DUF488 family protein</fullName>
    </submittedName>
</protein>
<dbReference type="Proteomes" id="UP000263753">
    <property type="component" value="Chromosome"/>
</dbReference>
<dbReference type="PANTHER" id="PTHR36849">
    <property type="entry name" value="CYTOPLASMIC PROTEIN-RELATED"/>
    <property type="match status" value="1"/>
</dbReference>
<dbReference type="InterPro" id="IPR052552">
    <property type="entry name" value="YeaO-like"/>
</dbReference>
<dbReference type="AlphaFoldDB" id="A0A3B7LZJ6"/>
<dbReference type="Pfam" id="PF22752">
    <property type="entry name" value="DUF488-N3i"/>
    <property type="match status" value="1"/>
</dbReference>
<dbReference type="EMBL" id="CP032134">
    <property type="protein sequence ID" value="AXY58360.1"/>
    <property type="molecule type" value="Genomic_DNA"/>
</dbReference>